<evidence type="ECO:0000313" key="4">
    <source>
        <dbReference type="Proteomes" id="UP000825890"/>
    </source>
</evidence>
<dbReference type="EMBL" id="BOLY01000001">
    <property type="protein sequence ID" value="GIZ36729.1"/>
    <property type="molecule type" value="Genomic_DNA"/>
</dbReference>
<dbReference type="GeneID" id="68285771"/>
<keyword evidence="2" id="KW-0732">Signal</keyword>
<sequence length="112" mass="12058">MVSTMKSIKKTLVMLFISVNLLGTILPCAGLPQQGLLPSDSPTTPTSPSLSWNASSSPLSENTTTVTTTHLSNKNKPPSIYCKSFCIHKGLYPTFDYGPLFPHFPTLSSNSP</sequence>
<evidence type="ECO:0000256" key="1">
    <source>
        <dbReference type="SAM" id="MobiDB-lite"/>
    </source>
</evidence>
<dbReference type="Proteomes" id="UP000825890">
    <property type="component" value="Unassembled WGS sequence"/>
</dbReference>
<comment type="caution">
    <text evidence="3">The sequence shown here is derived from an EMBL/GenBank/DDBJ whole genome shotgun (WGS) entry which is preliminary data.</text>
</comment>
<name>A0A9P3C3F8_9PEZI</name>
<keyword evidence="4" id="KW-1185">Reference proteome</keyword>
<evidence type="ECO:0000256" key="2">
    <source>
        <dbReference type="SAM" id="SignalP"/>
    </source>
</evidence>
<feature type="region of interest" description="Disordered" evidence="1">
    <location>
        <begin position="36"/>
        <end position="74"/>
    </location>
</feature>
<evidence type="ECO:0000313" key="3">
    <source>
        <dbReference type="EMBL" id="GIZ36729.1"/>
    </source>
</evidence>
<reference evidence="3 4" key="1">
    <citation type="submission" date="2021-01" db="EMBL/GenBank/DDBJ databases">
        <title>Cercospora kikuchii MAFF 305040 whole genome shotgun sequence.</title>
        <authorList>
            <person name="Kashiwa T."/>
            <person name="Suzuki T."/>
        </authorList>
    </citation>
    <scope>NUCLEOTIDE SEQUENCE [LARGE SCALE GENOMIC DNA]</scope>
    <source>
        <strain evidence="3 4">MAFF 305040</strain>
    </source>
</reference>
<protein>
    <submittedName>
        <fullName evidence="3">Uncharacterized protein</fullName>
    </submittedName>
</protein>
<accession>A0A9P3C3F8</accession>
<proteinExistence type="predicted"/>
<dbReference type="OrthoDB" id="10472961at2759"/>
<dbReference type="RefSeq" id="XP_044651216.1">
    <property type="nucleotide sequence ID" value="XM_044795281.1"/>
</dbReference>
<feature type="chain" id="PRO_5040461097" evidence="2">
    <location>
        <begin position="31"/>
        <end position="112"/>
    </location>
</feature>
<organism evidence="3 4">
    <name type="scientific">Cercospora kikuchii</name>
    <dbReference type="NCBI Taxonomy" id="84275"/>
    <lineage>
        <taxon>Eukaryota</taxon>
        <taxon>Fungi</taxon>
        <taxon>Dikarya</taxon>
        <taxon>Ascomycota</taxon>
        <taxon>Pezizomycotina</taxon>
        <taxon>Dothideomycetes</taxon>
        <taxon>Dothideomycetidae</taxon>
        <taxon>Mycosphaerellales</taxon>
        <taxon>Mycosphaerellaceae</taxon>
        <taxon>Cercospora</taxon>
    </lineage>
</organism>
<gene>
    <name evidence="3" type="ORF">CKM354_000019600</name>
</gene>
<feature type="signal peptide" evidence="2">
    <location>
        <begin position="1"/>
        <end position="30"/>
    </location>
</feature>
<dbReference type="AlphaFoldDB" id="A0A9P3C3F8"/>
<feature type="compositionally biased region" description="Low complexity" evidence="1">
    <location>
        <begin position="36"/>
        <end position="69"/>
    </location>
</feature>